<dbReference type="CDD" id="cd06464">
    <property type="entry name" value="ACD_sHsps-like"/>
    <property type="match status" value="1"/>
</dbReference>
<evidence type="ECO:0000313" key="5">
    <source>
        <dbReference type="EMBL" id="GIQ85512.1"/>
    </source>
</evidence>
<evidence type="ECO:0000256" key="3">
    <source>
        <dbReference type="SAM" id="MobiDB-lite"/>
    </source>
</evidence>
<evidence type="ECO:0000313" key="6">
    <source>
        <dbReference type="Proteomes" id="UP000265618"/>
    </source>
</evidence>
<keyword evidence="6" id="KW-1185">Reference proteome</keyword>
<feature type="domain" description="SHSP" evidence="4">
    <location>
        <begin position="39"/>
        <end position="205"/>
    </location>
</feature>
<sequence length="205" mass="21398">MGGAKDLGRDLSHSVKGFTSRIATTIDDSLSSRPTTRLVGDVSGRVPFTDIWDTVTHYEIRVEVPGIPKDRMKIEALGDGTLTISLNTQTGPVTGEAGATATSTDTAEPAGLEGGAPTATSSTETSRGRVREARGTGPDWQGAPYGSHMILSERKTFQSTRKYRLGGPVDISSVKASLAFGVLKVSIKKNVPAPAAPASSTVAIE</sequence>
<name>A0A9K3GJU4_9EUKA</name>
<dbReference type="AlphaFoldDB" id="A0A9K3GJU4"/>
<comment type="similarity">
    <text evidence="1 2">Belongs to the small heat shock protein (HSP20) family.</text>
</comment>
<dbReference type="InterPro" id="IPR002068">
    <property type="entry name" value="A-crystallin/Hsp20_dom"/>
</dbReference>
<dbReference type="OrthoDB" id="1431247at2759"/>
<feature type="region of interest" description="Disordered" evidence="3">
    <location>
        <begin position="87"/>
        <end position="146"/>
    </location>
</feature>
<dbReference type="InterPro" id="IPR008978">
    <property type="entry name" value="HSP20-like_chaperone"/>
</dbReference>
<comment type="caution">
    <text evidence="5">The sequence shown here is derived from an EMBL/GenBank/DDBJ whole genome shotgun (WGS) entry which is preliminary data.</text>
</comment>
<organism evidence="5 6">
    <name type="scientific">Kipferlia bialata</name>
    <dbReference type="NCBI Taxonomy" id="797122"/>
    <lineage>
        <taxon>Eukaryota</taxon>
        <taxon>Metamonada</taxon>
        <taxon>Carpediemonas-like organisms</taxon>
        <taxon>Kipferlia</taxon>
    </lineage>
</organism>
<protein>
    <recommendedName>
        <fullName evidence="4">SHSP domain-containing protein</fullName>
    </recommendedName>
</protein>
<proteinExistence type="inferred from homology"/>
<evidence type="ECO:0000256" key="1">
    <source>
        <dbReference type="PROSITE-ProRule" id="PRU00285"/>
    </source>
</evidence>
<reference evidence="5 6" key="1">
    <citation type="journal article" date="2018" name="PLoS ONE">
        <title>The draft genome of Kipferlia bialata reveals reductive genome evolution in fornicate parasites.</title>
        <authorList>
            <person name="Tanifuji G."/>
            <person name="Takabayashi S."/>
            <person name="Kume K."/>
            <person name="Takagi M."/>
            <person name="Nakayama T."/>
            <person name="Kamikawa R."/>
            <person name="Inagaki Y."/>
            <person name="Hashimoto T."/>
        </authorList>
    </citation>
    <scope>NUCLEOTIDE SEQUENCE [LARGE SCALE GENOMIC DNA]</scope>
    <source>
        <strain evidence="5">NY0173</strain>
    </source>
</reference>
<gene>
    <name evidence="5" type="ORF">KIPB_007187</name>
</gene>
<evidence type="ECO:0000256" key="2">
    <source>
        <dbReference type="RuleBase" id="RU003616"/>
    </source>
</evidence>
<dbReference type="EMBL" id="BDIP01001980">
    <property type="protein sequence ID" value="GIQ85512.1"/>
    <property type="molecule type" value="Genomic_DNA"/>
</dbReference>
<evidence type="ECO:0000259" key="4">
    <source>
        <dbReference type="PROSITE" id="PS01031"/>
    </source>
</evidence>
<dbReference type="Pfam" id="PF00011">
    <property type="entry name" value="HSP20"/>
    <property type="match status" value="1"/>
</dbReference>
<accession>A0A9K3GJU4</accession>
<dbReference type="PROSITE" id="PS01031">
    <property type="entry name" value="SHSP"/>
    <property type="match status" value="1"/>
</dbReference>
<dbReference type="Proteomes" id="UP000265618">
    <property type="component" value="Unassembled WGS sequence"/>
</dbReference>
<dbReference type="Gene3D" id="2.60.40.790">
    <property type="match status" value="1"/>
</dbReference>
<dbReference type="SUPFAM" id="SSF49764">
    <property type="entry name" value="HSP20-like chaperones"/>
    <property type="match status" value="1"/>
</dbReference>